<feature type="region of interest" description="Disordered" evidence="1">
    <location>
        <begin position="29"/>
        <end position="64"/>
    </location>
</feature>
<evidence type="ECO:0000256" key="1">
    <source>
        <dbReference type="SAM" id="MobiDB-lite"/>
    </source>
</evidence>
<evidence type="ECO:0000256" key="2">
    <source>
        <dbReference type="SAM" id="SignalP"/>
    </source>
</evidence>
<protein>
    <submittedName>
        <fullName evidence="4">Putative aldouronate transport system substrate-binding protein</fullName>
    </submittedName>
</protein>
<dbReference type="RefSeq" id="WP_343060403.1">
    <property type="nucleotide sequence ID" value="NZ_JACHXK010000002.1"/>
</dbReference>
<keyword evidence="5" id="KW-1185">Reference proteome</keyword>
<dbReference type="InterPro" id="IPR006059">
    <property type="entry name" value="SBP"/>
</dbReference>
<dbReference type="InterPro" id="IPR022627">
    <property type="entry name" value="DUF3502"/>
</dbReference>
<dbReference type="InterPro" id="IPR050490">
    <property type="entry name" value="Bact_solute-bd_prot1"/>
</dbReference>
<dbReference type="PANTHER" id="PTHR43649:SF17">
    <property type="entry name" value="ABC TRANSPORTER SOLUTE BINDING PROTEIN-SUGAR TRANSPORT"/>
    <property type="match status" value="1"/>
</dbReference>
<evidence type="ECO:0000313" key="5">
    <source>
        <dbReference type="Proteomes" id="UP000570361"/>
    </source>
</evidence>
<proteinExistence type="predicted"/>
<dbReference type="Pfam" id="PF01547">
    <property type="entry name" value="SBP_bac_1"/>
    <property type="match status" value="1"/>
</dbReference>
<dbReference type="Gene3D" id="3.40.190.10">
    <property type="entry name" value="Periplasmic binding protein-like II"/>
    <property type="match status" value="2"/>
</dbReference>
<keyword evidence="2" id="KW-0732">Signal</keyword>
<reference evidence="4 5" key="1">
    <citation type="submission" date="2020-08" db="EMBL/GenBank/DDBJ databases">
        <title>Genomic Encyclopedia of Type Strains, Phase III (KMG-III): the genomes of soil and plant-associated and newly described type strains.</title>
        <authorList>
            <person name="Whitman W."/>
        </authorList>
    </citation>
    <scope>NUCLEOTIDE SEQUENCE [LARGE SCALE GENOMIC DNA]</scope>
    <source>
        <strain evidence="4 5">CECT 5862</strain>
    </source>
</reference>
<accession>A0A7W5AUB4</accession>
<dbReference type="Pfam" id="PF12010">
    <property type="entry name" value="DUF3502"/>
    <property type="match status" value="1"/>
</dbReference>
<dbReference type="EMBL" id="JACHXK010000002">
    <property type="protein sequence ID" value="MBB3108919.1"/>
    <property type="molecule type" value="Genomic_DNA"/>
</dbReference>
<dbReference type="PROSITE" id="PS51257">
    <property type="entry name" value="PROKAR_LIPOPROTEIN"/>
    <property type="match status" value="1"/>
</dbReference>
<evidence type="ECO:0000259" key="3">
    <source>
        <dbReference type="Pfam" id="PF12010"/>
    </source>
</evidence>
<feature type="chain" id="PRO_5039655184" evidence="2">
    <location>
        <begin position="25"/>
        <end position="539"/>
    </location>
</feature>
<dbReference type="SUPFAM" id="SSF53850">
    <property type="entry name" value="Periplasmic binding protein-like II"/>
    <property type="match status" value="1"/>
</dbReference>
<gene>
    <name evidence="4" type="ORF">FHS18_000971</name>
</gene>
<feature type="domain" description="DUF3502" evidence="3">
    <location>
        <begin position="470"/>
        <end position="532"/>
    </location>
</feature>
<name>A0A7W5AUB4_9BACL</name>
<feature type="signal peptide" evidence="2">
    <location>
        <begin position="1"/>
        <end position="24"/>
    </location>
</feature>
<comment type="caution">
    <text evidence="4">The sequence shown here is derived from an EMBL/GenBank/DDBJ whole genome shotgun (WGS) entry which is preliminary data.</text>
</comment>
<organism evidence="4 5">
    <name type="scientific">Paenibacillus phyllosphaerae</name>
    <dbReference type="NCBI Taxonomy" id="274593"/>
    <lineage>
        <taxon>Bacteria</taxon>
        <taxon>Bacillati</taxon>
        <taxon>Bacillota</taxon>
        <taxon>Bacilli</taxon>
        <taxon>Bacillales</taxon>
        <taxon>Paenibacillaceae</taxon>
        <taxon>Paenibacillus</taxon>
    </lineage>
</organism>
<dbReference type="PANTHER" id="PTHR43649">
    <property type="entry name" value="ARABINOSE-BINDING PROTEIN-RELATED"/>
    <property type="match status" value="1"/>
</dbReference>
<dbReference type="Proteomes" id="UP000570361">
    <property type="component" value="Unassembled WGS sequence"/>
</dbReference>
<sequence>MKRQIKNSSLLLVLVMMMVAILSACSGGNSNGGSGNDEPNNSGTTNGGTSGNAGTSGESAGKPDTSKKVELVWYLLGDPHKDTEKVVAEWNKMLEKDLNTTVKLNFTTWTDWTTKYNLLLASGEKIDMIFASSWADYFKFSNQGAFMALDDLLPTYAPETWKNVPKQDWEEATVKGKIYAVPATYPEYTPDGLVYREDWRQELGLPEITDVDSIEAYMEGVKKAKPNVTPINGKGYNEIFTMFKSYYDYQQIGGDSGVVVASSYDTPRDIIAYPFTQEFVDWAKRMKTWVDKGFWKSDTLSSQKEAGDAIKVGNGAVYWRNAPGAGGFITGMEDSNPEIKLGYFPFSRFHNRTMPTLSVNNAMAIPKNAANPERSLMVLDKLRNDPNYYDLMNYGFENTHYSMDADGKHIVTPPKGMEGKKDFVAYGIAGWGFRVESMERVKQAGGWPEFDKLLEEFKSQSKPNIFAPVVMDYAPVKSQQAAVNSVIQQYGMPIMMGLVPDVDKAVEAYRKQLEAAGVNDVLAYVKEQANAYFDEKGIQ</sequence>
<dbReference type="AlphaFoldDB" id="A0A7W5AUB4"/>
<evidence type="ECO:0000313" key="4">
    <source>
        <dbReference type="EMBL" id="MBB3108919.1"/>
    </source>
</evidence>